<dbReference type="InterPro" id="IPR019277">
    <property type="entry name" value="DUF2304"/>
</dbReference>
<feature type="region of interest" description="Disordered" evidence="1">
    <location>
        <begin position="113"/>
        <end position="136"/>
    </location>
</feature>
<dbReference type="AlphaFoldDB" id="A0A0B4DP02"/>
<evidence type="ECO:0008006" key="5">
    <source>
        <dbReference type="Google" id="ProtNLM"/>
    </source>
</evidence>
<feature type="transmembrane region" description="Helical" evidence="2">
    <location>
        <begin position="66"/>
        <end position="84"/>
    </location>
</feature>
<keyword evidence="2" id="KW-0472">Membrane</keyword>
<proteinExistence type="predicted"/>
<gene>
    <name evidence="3" type="ORF">RM50_05480</name>
</gene>
<dbReference type="EMBL" id="JWTB01000010">
    <property type="protein sequence ID" value="KIC68441.1"/>
    <property type="molecule type" value="Genomic_DNA"/>
</dbReference>
<dbReference type="OrthoDB" id="3261168at2"/>
<evidence type="ECO:0000313" key="4">
    <source>
        <dbReference type="Proteomes" id="UP000031196"/>
    </source>
</evidence>
<evidence type="ECO:0000256" key="1">
    <source>
        <dbReference type="SAM" id="MobiDB-lite"/>
    </source>
</evidence>
<feature type="transmembrane region" description="Helical" evidence="2">
    <location>
        <begin position="6"/>
        <end position="21"/>
    </location>
</feature>
<sequence length="136" mass="15260">MATLVGFIFVLVILLIIFEMLRRRHLREKYAVLWIIIGIGMLVLVAFPQLLFWASGALGVQVPSNLLFAMALLLLVLVCLHLSFEQSQAEDEIRVLAEEVGILRLKVEELETGRKLDQPAPPSEARSDARPPETTL</sequence>
<organism evidence="3 4">
    <name type="scientific">Pseudarthrobacter phenanthrenivorans</name>
    <name type="common">Arthrobacter phenanthrenivorans</name>
    <dbReference type="NCBI Taxonomy" id="361575"/>
    <lineage>
        <taxon>Bacteria</taxon>
        <taxon>Bacillati</taxon>
        <taxon>Actinomycetota</taxon>
        <taxon>Actinomycetes</taxon>
        <taxon>Micrococcales</taxon>
        <taxon>Micrococcaceae</taxon>
        <taxon>Pseudarthrobacter</taxon>
    </lineage>
</organism>
<evidence type="ECO:0000256" key="2">
    <source>
        <dbReference type="SAM" id="Phobius"/>
    </source>
</evidence>
<dbReference type="Pfam" id="PF10066">
    <property type="entry name" value="DUF2304"/>
    <property type="match status" value="1"/>
</dbReference>
<dbReference type="Proteomes" id="UP000031196">
    <property type="component" value="Unassembled WGS sequence"/>
</dbReference>
<keyword evidence="2" id="KW-1133">Transmembrane helix</keyword>
<feature type="transmembrane region" description="Helical" evidence="2">
    <location>
        <begin position="33"/>
        <end position="54"/>
    </location>
</feature>
<protein>
    <recommendedName>
        <fullName evidence="5">DUF2304 domain-containing protein</fullName>
    </recommendedName>
</protein>
<dbReference type="RefSeq" id="WP_043450719.1">
    <property type="nucleotide sequence ID" value="NZ_JBFBKS010000001.1"/>
</dbReference>
<reference evidence="3 4" key="1">
    <citation type="submission" date="2014-12" db="EMBL/GenBank/DDBJ databases">
        <title>Genome sequencing of Arthrobacter phenanthrenivorans SWC37.</title>
        <authorList>
            <person name="Tan P.W."/>
            <person name="Chan K.-G."/>
        </authorList>
    </citation>
    <scope>NUCLEOTIDE SEQUENCE [LARGE SCALE GENOMIC DNA]</scope>
    <source>
        <strain evidence="3 4">SWC37</strain>
    </source>
</reference>
<name>A0A0B4DP02_PSEPS</name>
<evidence type="ECO:0000313" key="3">
    <source>
        <dbReference type="EMBL" id="KIC68441.1"/>
    </source>
</evidence>
<keyword evidence="2" id="KW-0812">Transmembrane</keyword>
<comment type="caution">
    <text evidence="3">The sequence shown here is derived from an EMBL/GenBank/DDBJ whole genome shotgun (WGS) entry which is preliminary data.</text>
</comment>
<feature type="compositionally biased region" description="Basic and acidic residues" evidence="1">
    <location>
        <begin position="125"/>
        <end position="136"/>
    </location>
</feature>
<accession>A0A0B4DP02</accession>